<protein>
    <recommendedName>
        <fullName evidence="3 12">DNA replication and repair protein RecF</fullName>
    </recommendedName>
</protein>
<keyword evidence="7 12" id="KW-0227">DNA damage</keyword>
<dbReference type="Pfam" id="PF02463">
    <property type="entry name" value="SMC_N"/>
    <property type="match status" value="1"/>
</dbReference>
<evidence type="ECO:0000256" key="13">
    <source>
        <dbReference type="RuleBase" id="RU000578"/>
    </source>
</evidence>
<reference evidence="16" key="1">
    <citation type="journal article" date="2018" name="Sci. Rep.">
        <title>Lignite coal burning seam in the remote Altai Mountains harbors a hydrogen-driven thermophilic microbial community.</title>
        <authorList>
            <person name="Kadnikov V.V."/>
            <person name="Mardanov A.V."/>
            <person name="Ivasenko D.A."/>
            <person name="Antsiferov D.V."/>
            <person name="Beletsky A.V."/>
            <person name="Karnachuk O.V."/>
            <person name="Ravin N.V."/>
        </authorList>
    </citation>
    <scope>NUCLEOTIDE SEQUENCE [LARGE SCALE GENOMIC DNA]</scope>
</reference>
<evidence type="ECO:0000313" key="16">
    <source>
        <dbReference type="Proteomes" id="UP000244338"/>
    </source>
</evidence>
<dbReference type="GO" id="GO:0006302">
    <property type="term" value="P:double-strand break repair"/>
    <property type="evidence" value="ECO:0007669"/>
    <property type="project" value="TreeGrafter"/>
</dbReference>
<evidence type="ECO:0000256" key="6">
    <source>
        <dbReference type="ARBA" id="ARBA00022741"/>
    </source>
</evidence>
<dbReference type="GO" id="GO:0006260">
    <property type="term" value="P:DNA replication"/>
    <property type="evidence" value="ECO:0007669"/>
    <property type="project" value="UniProtKB-UniRule"/>
</dbReference>
<dbReference type="GO" id="GO:0005737">
    <property type="term" value="C:cytoplasm"/>
    <property type="evidence" value="ECO:0007669"/>
    <property type="project" value="UniProtKB-SubCell"/>
</dbReference>
<dbReference type="HAMAP" id="MF_00365">
    <property type="entry name" value="RecF"/>
    <property type="match status" value="1"/>
</dbReference>
<keyword evidence="11 12" id="KW-0742">SOS response</keyword>
<accession>A0A2R6Y239</accession>
<organism evidence="15 16">
    <name type="scientific">Candidatus Carbonibacillus altaicus</name>
    <dbReference type="NCBI Taxonomy" id="2163959"/>
    <lineage>
        <taxon>Bacteria</taxon>
        <taxon>Bacillati</taxon>
        <taxon>Bacillota</taxon>
        <taxon>Bacilli</taxon>
        <taxon>Bacillales</taxon>
        <taxon>Candidatus Carbonibacillus</taxon>
    </lineage>
</organism>
<evidence type="ECO:0000256" key="11">
    <source>
        <dbReference type="ARBA" id="ARBA00023236"/>
    </source>
</evidence>
<keyword evidence="10 12" id="KW-0234">DNA repair</keyword>
<evidence type="ECO:0000256" key="1">
    <source>
        <dbReference type="ARBA" id="ARBA00004496"/>
    </source>
</evidence>
<dbReference type="Proteomes" id="UP000244338">
    <property type="component" value="Unassembled WGS sequence"/>
</dbReference>
<feature type="domain" description="RecF/RecN/SMC N-terminal" evidence="14">
    <location>
        <begin position="3"/>
        <end position="364"/>
    </location>
</feature>
<dbReference type="EMBL" id="PEBX01000021">
    <property type="protein sequence ID" value="PTQ56692.1"/>
    <property type="molecule type" value="Genomic_DNA"/>
</dbReference>
<dbReference type="InterPro" id="IPR042174">
    <property type="entry name" value="RecF_2"/>
</dbReference>
<comment type="caution">
    <text evidence="15">The sequence shown here is derived from an EMBL/GenBank/DDBJ whole genome shotgun (WGS) entry which is preliminary data.</text>
</comment>
<dbReference type="PANTHER" id="PTHR32182">
    <property type="entry name" value="DNA REPLICATION AND REPAIR PROTEIN RECF"/>
    <property type="match status" value="1"/>
</dbReference>
<evidence type="ECO:0000256" key="8">
    <source>
        <dbReference type="ARBA" id="ARBA00022840"/>
    </source>
</evidence>
<comment type="subcellular location">
    <subcellularLocation>
        <location evidence="1 12 13">Cytoplasm</location>
    </subcellularLocation>
</comment>
<keyword evidence="4 12" id="KW-0963">Cytoplasm</keyword>
<feature type="binding site" evidence="12">
    <location>
        <begin position="30"/>
        <end position="37"/>
    </location>
    <ligand>
        <name>ATP</name>
        <dbReference type="ChEBI" id="CHEBI:30616"/>
    </ligand>
</feature>
<proteinExistence type="inferred from homology"/>
<evidence type="ECO:0000256" key="7">
    <source>
        <dbReference type="ARBA" id="ARBA00022763"/>
    </source>
</evidence>
<evidence type="ECO:0000256" key="5">
    <source>
        <dbReference type="ARBA" id="ARBA00022705"/>
    </source>
</evidence>
<evidence type="ECO:0000313" key="15">
    <source>
        <dbReference type="EMBL" id="PTQ56692.1"/>
    </source>
</evidence>
<evidence type="ECO:0000256" key="4">
    <source>
        <dbReference type="ARBA" id="ARBA00022490"/>
    </source>
</evidence>
<keyword evidence="9 12" id="KW-0238">DNA-binding</keyword>
<keyword evidence="8 12" id="KW-0067">ATP-binding</keyword>
<keyword evidence="5 12" id="KW-0235">DNA replication</keyword>
<name>A0A2R6Y239_9BACL</name>
<evidence type="ECO:0000256" key="2">
    <source>
        <dbReference type="ARBA" id="ARBA00008016"/>
    </source>
</evidence>
<dbReference type="GO" id="GO:0005524">
    <property type="term" value="F:ATP binding"/>
    <property type="evidence" value="ECO:0007669"/>
    <property type="project" value="UniProtKB-UniRule"/>
</dbReference>
<dbReference type="SUPFAM" id="SSF52540">
    <property type="entry name" value="P-loop containing nucleoside triphosphate hydrolases"/>
    <property type="match status" value="1"/>
</dbReference>
<comment type="similarity">
    <text evidence="2 12 13">Belongs to the RecF family.</text>
</comment>
<comment type="function">
    <text evidence="12 13">The RecF protein is involved in DNA metabolism; it is required for DNA replication and normal SOS inducibility. RecF binds preferentially to single-stranded, linear DNA. It also seems to bind ATP.</text>
</comment>
<evidence type="ECO:0000256" key="3">
    <source>
        <dbReference type="ARBA" id="ARBA00020170"/>
    </source>
</evidence>
<evidence type="ECO:0000256" key="10">
    <source>
        <dbReference type="ARBA" id="ARBA00023204"/>
    </source>
</evidence>
<dbReference type="GO" id="GO:0000731">
    <property type="term" value="P:DNA synthesis involved in DNA repair"/>
    <property type="evidence" value="ECO:0007669"/>
    <property type="project" value="TreeGrafter"/>
</dbReference>
<dbReference type="InterPro" id="IPR003395">
    <property type="entry name" value="RecF/RecN/SMC_N"/>
</dbReference>
<dbReference type="Gene3D" id="1.20.1050.90">
    <property type="entry name" value="RecF/RecN/SMC, N-terminal domain"/>
    <property type="match status" value="1"/>
</dbReference>
<evidence type="ECO:0000256" key="9">
    <source>
        <dbReference type="ARBA" id="ARBA00023125"/>
    </source>
</evidence>
<evidence type="ECO:0000259" key="14">
    <source>
        <dbReference type="Pfam" id="PF02463"/>
    </source>
</evidence>
<dbReference type="GO" id="GO:0003697">
    <property type="term" value="F:single-stranded DNA binding"/>
    <property type="evidence" value="ECO:0007669"/>
    <property type="project" value="UniProtKB-UniRule"/>
</dbReference>
<dbReference type="PANTHER" id="PTHR32182:SF0">
    <property type="entry name" value="DNA REPLICATION AND REPAIR PROTEIN RECF"/>
    <property type="match status" value="1"/>
</dbReference>
<dbReference type="Gene3D" id="3.40.50.300">
    <property type="entry name" value="P-loop containing nucleotide triphosphate hydrolases"/>
    <property type="match status" value="1"/>
</dbReference>
<dbReference type="GO" id="GO:0009432">
    <property type="term" value="P:SOS response"/>
    <property type="evidence" value="ECO:0007669"/>
    <property type="project" value="UniProtKB-UniRule"/>
</dbReference>
<dbReference type="InterPro" id="IPR001238">
    <property type="entry name" value="DNA-binding_RecF"/>
</dbReference>
<dbReference type="AlphaFoldDB" id="A0A2R6Y239"/>
<sequence length="381" mass="43214">MHVQTLSLKHFRNYSETCIPLFPGINVFVGENGSGKTNLLEALVLLSLAKSPRGGGDKSWVAWGEHEATVRGWVNGKSTLQTLTLTYIHGSKQAFANEMRIERLMDFVGLLKIVLFVPEDLQIVGGSPRFRRRLLDTLIGQLKPLYLYHLNRYNKLLVRRNQLLKQPQTSSELERLLDGWDDLLSESAAYIIAARKSFIMHLKTYGEKAYGTLSQNKETLSLMYRAEGLPELQEASVPPDPLVERAFLQQLKEQLRQVFYQRRELDRQQGHTTVGPHRDDLLFFLNGRPADVVASQGQKRSIALAIKLAEVETIVQESGEVPLVLLDDVFSELDDERSGMLVQLVKKSEQSFITTASFQYLGKLKDASVYTVTRGRVRRVE</sequence>
<dbReference type="NCBIfam" id="TIGR00611">
    <property type="entry name" value="recf"/>
    <property type="match status" value="1"/>
</dbReference>
<dbReference type="PROSITE" id="PS00618">
    <property type="entry name" value="RECF_2"/>
    <property type="match status" value="1"/>
</dbReference>
<keyword evidence="6 12" id="KW-0547">Nucleotide-binding</keyword>
<gene>
    <name evidence="12" type="primary">recF</name>
    <name evidence="15" type="ORF">BSOLF_2743</name>
</gene>
<evidence type="ECO:0000256" key="12">
    <source>
        <dbReference type="HAMAP-Rule" id="MF_00365"/>
    </source>
</evidence>
<dbReference type="InterPro" id="IPR018078">
    <property type="entry name" value="DNA-binding_RecF_CS"/>
</dbReference>
<dbReference type="InterPro" id="IPR027417">
    <property type="entry name" value="P-loop_NTPase"/>
</dbReference>